<protein>
    <submittedName>
        <fullName evidence="2">Uncharacterized protein</fullName>
    </submittedName>
</protein>
<accession>A0A0F9CWS8</accession>
<feature type="compositionally biased region" description="Polar residues" evidence="1">
    <location>
        <begin position="16"/>
        <end position="25"/>
    </location>
</feature>
<sequence>MPQLVGEASHRVDGQMGTSTKSGKITSIRTDWEDKLLARIDVEYPNGNSSEGPAPTITDTITVTKKQSKQLALGDHIKVTTSIEKVG</sequence>
<gene>
    <name evidence="2" type="ORF">LCGC14_2271770</name>
</gene>
<dbReference type="EMBL" id="LAZR01031422">
    <property type="protein sequence ID" value="KKL53803.1"/>
    <property type="molecule type" value="Genomic_DNA"/>
</dbReference>
<proteinExistence type="predicted"/>
<evidence type="ECO:0000256" key="1">
    <source>
        <dbReference type="SAM" id="MobiDB-lite"/>
    </source>
</evidence>
<comment type="caution">
    <text evidence="2">The sequence shown here is derived from an EMBL/GenBank/DDBJ whole genome shotgun (WGS) entry which is preliminary data.</text>
</comment>
<name>A0A0F9CWS8_9ZZZZ</name>
<organism evidence="2">
    <name type="scientific">marine sediment metagenome</name>
    <dbReference type="NCBI Taxonomy" id="412755"/>
    <lineage>
        <taxon>unclassified sequences</taxon>
        <taxon>metagenomes</taxon>
        <taxon>ecological metagenomes</taxon>
    </lineage>
</organism>
<dbReference type="AlphaFoldDB" id="A0A0F9CWS8"/>
<feature type="region of interest" description="Disordered" evidence="1">
    <location>
        <begin position="1"/>
        <end position="25"/>
    </location>
</feature>
<reference evidence="2" key="1">
    <citation type="journal article" date="2015" name="Nature">
        <title>Complex archaea that bridge the gap between prokaryotes and eukaryotes.</title>
        <authorList>
            <person name="Spang A."/>
            <person name="Saw J.H."/>
            <person name="Jorgensen S.L."/>
            <person name="Zaremba-Niedzwiedzka K."/>
            <person name="Martijn J."/>
            <person name="Lind A.E."/>
            <person name="van Eijk R."/>
            <person name="Schleper C."/>
            <person name="Guy L."/>
            <person name="Ettema T.J."/>
        </authorList>
    </citation>
    <scope>NUCLEOTIDE SEQUENCE</scope>
</reference>
<evidence type="ECO:0000313" key="2">
    <source>
        <dbReference type="EMBL" id="KKL53803.1"/>
    </source>
</evidence>